<evidence type="ECO:0000313" key="3">
    <source>
        <dbReference type="Proteomes" id="UP000189818"/>
    </source>
</evidence>
<protein>
    <submittedName>
        <fullName evidence="2">Uncharacterized protein</fullName>
    </submittedName>
</protein>
<dbReference type="RefSeq" id="WP_079646687.1">
    <property type="nucleotide sequence ID" value="NZ_FUYM01000001.1"/>
</dbReference>
<sequence length="59" mass="6049">MEQNSGKASRAGGAIIAFTIMAGAIVGNHYGQPSMGMLIGTGAGVAIAIILYLIDRSRR</sequence>
<organism evidence="2 3">
    <name type="scientific">Rhizorhabdus histidinilytica</name>
    <dbReference type="NCBI Taxonomy" id="439228"/>
    <lineage>
        <taxon>Bacteria</taxon>
        <taxon>Pseudomonadati</taxon>
        <taxon>Pseudomonadota</taxon>
        <taxon>Alphaproteobacteria</taxon>
        <taxon>Sphingomonadales</taxon>
        <taxon>Sphingomonadaceae</taxon>
        <taxon>Rhizorhabdus</taxon>
    </lineage>
</organism>
<evidence type="ECO:0000256" key="1">
    <source>
        <dbReference type="SAM" id="Phobius"/>
    </source>
</evidence>
<keyword evidence="1" id="KW-0812">Transmembrane</keyword>
<name>A0A1T4ZUJ9_9SPHN</name>
<accession>A0A1T4ZUJ9</accession>
<keyword evidence="3" id="KW-1185">Reference proteome</keyword>
<keyword evidence="1" id="KW-0472">Membrane</keyword>
<dbReference type="OrthoDB" id="7581387at2"/>
<dbReference type="AlphaFoldDB" id="A0A1T4ZUJ9"/>
<dbReference type="Proteomes" id="UP000189818">
    <property type="component" value="Unassembled WGS sequence"/>
</dbReference>
<keyword evidence="1" id="KW-1133">Transmembrane helix</keyword>
<reference evidence="3" key="1">
    <citation type="submission" date="2017-02" db="EMBL/GenBank/DDBJ databases">
        <authorList>
            <person name="Varghese N."/>
            <person name="Submissions S."/>
        </authorList>
    </citation>
    <scope>NUCLEOTIDE SEQUENCE [LARGE SCALE GENOMIC DNA]</scope>
    <source>
        <strain evidence="3">UM2</strain>
    </source>
</reference>
<proteinExistence type="predicted"/>
<gene>
    <name evidence="2" type="ORF">SAMN06295920_101242</name>
</gene>
<feature type="transmembrane region" description="Helical" evidence="1">
    <location>
        <begin position="36"/>
        <end position="54"/>
    </location>
</feature>
<evidence type="ECO:0000313" key="2">
    <source>
        <dbReference type="EMBL" id="SKB26368.1"/>
    </source>
</evidence>
<feature type="transmembrane region" description="Helical" evidence="1">
    <location>
        <begin position="12"/>
        <end position="30"/>
    </location>
</feature>
<dbReference type="EMBL" id="FUYM01000001">
    <property type="protein sequence ID" value="SKB26368.1"/>
    <property type="molecule type" value="Genomic_DNA"/>
</dbReference>